<gene>
    <name evidence="12" type="ORF">UU49_C0025G0006</name>
</gene>
<keyword evidence="9" id="KW-0665">Pyrimidine biosynthesis</keyword>
<dbReference type="InterPro" id="IPR036393">
    <property type="entry name" value="AceGlu_kinase-like_sf"/>
</dbReference>
<keyword evidence="8" id="KW-0067">ATP-binding</keyword>
<dbReference type="GO" id="GO:0033862">
    <property type="term" value="F:UMP kinase activity"/>
    <property type="evidence" value="ECO:0007669"/>
    <property type="project" value="UniProtKB-EC"/>
</dbReference>
<dbReference type="SUPFAM" id="SSF53633">
    <property type="entry name" value="Carbamate kinase-like"/>
    <property type="match status" value="1"/>
</dbReference>
<dbReference type="GO" id="GO:0005524">
    <property type="term" value="F:ATP binding"/>
    <property type="evidence" value="ECO:0007669"/>
    <property type="project" value="UniProtKB-KW"/>
</dbReference>
<organism evidence="12 13">
    <name type="scientific">Candidatus Magasanikbacteria bacterium GW2011_GWC2_41_17</name>
    <dbReference type="NCBI Taxonomy" id="1619048"/>
    <lineage>
        <taxon>Bacteria</taxon>
        <taxon>Candidatus Magasanikiibacteriota</taxon>
    </lineage>
</organism>
<evidence type="ECO:0000313" key="13">
    <source>
        <dbReference type="Proteomes" id="UP000034108"/>
    </source>
</evidence>
<evidence type="ECO:0000259" key="11">
    <source>
        <dbReference type="Pfam" id="PF00696"/>
    </source>
</evidence>
<dbReference type="InterPro" id="IPR011818">
    <property type="entry name" value="Uridylate_kinase_arch/spir"/>
</dbReference>
<proteinExistence type="inferred from homology"/>
<comment type="similarity">
    <text evidence="2">Belongs to the UMP kinase family.</text>
</comment>
<evidence type="ECO:0000256" key="8">
    <source>
        <dbReference type="ARBA" id="ARBA00022840"/>
    </source>
</evidence>
<comment type="caution">
    <text evidence="12">The sequence shown here is derived from an EMBL/GenBank/DDBJ whole genome shotgun (WGS) entry which is preliminary data.</text>
</comment>
<dbReference type="Proteomes" id="UP000034108">
    <property type="component" value="Unassembled WGS sequence"/>
</dbReference>
<dbReference type="NCBIfam" id="TIGR02076">
    <property type="entry name" value="pyrH_arch"/>
    <property type="match status" value="1"/>
</dbReference>
<evidence type="ECO:0000256" key="6">
    <source>
        <dbReference type="ARBA" id="ARBA00022741"/>
    </source>
</evidence>
<keyword evidence="4" id="KW-0963">Cytoplasm</keyword>
<dbReference type="PANTHER" id="PTHR42833:SF4">
    <property type="entry name" value="URIDYLATE KINASE PUMPKIN, CHLOROPLASTIC"/>
    <property type="match status" value="1"/>
</dbReference>
<accession>A0A0G0VDI8</accession>
<evidence type="ECO:0000256" key="7">
    <source>
        <dbReference type="ARBA" id="ARBA00022777"/>
    </source>
</evidence>
<dbReference type="Gene3D" id="3.40.1160.10">
    <property type="entry name" value="Acetylglutamate kinase-like"/>
    <property type="match status" value="1"/>
</dbReference>
<evidence type="ECO:0000256" key="4">
    <source>
        <dbReference type="ARBA" id="ARBA00022490"/>
    </source>
</evidence>
<sequence length="217" mass="24648">MLVFSVGGSIINQNKINLEFLREFKDFCFDIINNKEKIAIITGGGSVAREYQKAAREFNIDNNNILDKLGIKATKINAELLLSILGDLAYNTVLETPNDDIDENKQILIFSGWKPGWSTDYVSVRVSERFNAKRIFNLTNISKVYNKEKQNVDKLTWDEYLEIIENDWKPGMNTPFDPVASKKARDLGISVFVLKGTDLYNLKQAIKGQKFNGTIIS</sequence>
<feature type="domain" description="Aspartate/glutamate/uridylate kinase" evidence="11">
    <location>
        <begin position="2"/>
        <end position="194"/>
    </location>
</feature>
<name>A0A0G0VDI8_9BACT</name>
<evidence type="ECO:0000256" key="5">
    <source>
        <dbReference type="ARBA" id="ARBA00022679"/>
    </source>
</evidence>
<evidence type="ECO:0000313" key="12">
    <source>
        <dbReference type="EMBL" id="KKR97716.1"/>
    </source>
</evidence>
<keyword evidence="6" id="KW-0547">Nucleotide-binding</keyword>
<dbReference type="AlphaFoldDB" id="A0A0G0VDI8"/>
<keyword evidence="5" id="KW-0808">Transferase</keyword>
<evidence type="ECO:0000256" key="9">
    <source>
        <dbReference type="ARBA" id="ARBA00022975"/>
    </source>
</evidence>
<dbReference type="InterPro" id="IPR001048">
    <property type="entry name" value="Asp/Glu/Uridylate_kinase"/>
</dbReference>
<evidence type="ECO:0000256" key="3">
    <source>
        <dbReference type="ARBA" id="ARBA00012899"/>
    </source>
</evidence>
<evidence type="ECO:0000256" key="2">
    <source>
        <dbReference type="ARBA" id="ARBA00007614"/>
    </source>
</evidence>
<dbReference type="EC" id="2.7.4.22" evidence="3"/>
<evidence type="ECO:0000256" key="10">
    <source>
        <dbReference type="ARBA" id="ARBA00032092"/>
    </source>
</evidence>
<evidence type="ECO:0000256" key="1">
    <source>
        <dbReference type="ARBA" id="ARBA00004791"/>
    </source>
</evidence>
<dbReference type="GO" id="GO:0006225">
    <property type="term" value="P:UDP biosynthetic process"/>
    <property type="evidence" value="ECO:0007669"/>
    <property type="project" value="TreeGrafter"/>
</dbReference>
<dbReference type="Pfam" id="PF00696">
    <property type="entry name" value="AA_kinase"/>
    <property type="match status" value="1"/>
</dbReference>
<reference evidence="12 13" key="1">
    <citation type="journal article" date="2015" name="Nature">
        <title>rRNA introns, odd ribosomes, and small enigmatic genomes across a large radiation of phyla.</title>
        <authorList>
            <person name="Brown C.T."/>
            <person name="Hug L.A."/>
            <person name="Thomas B.C."/>
            <person name="Sharon I."/>
            <person name="Castelle C.J."/>
            <person name="Singh A."/>
            <person name="Wilkins M.J."/>
            <person name="Williams K.H."/>
            <person name="Banfield J.F."/>
        </authorList>
    </citation>
    <scope>NUCLEOTIDE SEQUENCE [LARGE SCALE GENOMIC DNA]</scope>
</reference>
<comment type="pathway">
    <text evidence="1">Pyrimidine metabolism; CTP biosynthesis via de novo pathway; UDP from UMP (UMPK route): step 1/1.</text>
</comment>
<dbReference type="PANTHER" id="PTHR42833">
    <property type="entry name" value="URIDYLATE KINASE"/>
    <property type="match status" value="1"/>
</dbReference>
<protein>
    <recommendedName>
        <fullName evidence="3">UMP kinase</fullName>
        <ecNumber evidence="3">2.7.4.22</ecNumber>
    </recommendedName>
    <alternativeName>
        <fullName evidence="10">Uridine monophosphate kinase</fullName>
    </alternativeName>
</protein>
<keyword evidence="7 12" id="KW-0418">Kinase</keyword>
<dbReference type="EMBL" id="LCAV01000025">
    <property type="protein sequence ID" value="KKR97716.1"/>
    <property type="molecule type" value="Genomic_DNA"/>
</dbReference>
<dbReference type="STRING" id="1619048.UU49_C0025G0006"/>